<sequence>MKLMLAASLGPLVLTACDQAGGPRRESAEQIEAATTDMAAESVEDGSSDFSTSLPQLAYEYGFTFALPGEDLRRLQRQHATLCEQQGPQSCVISGLSTHGSIDDNDVTGELQMLVATRHARAFGALLEEEAEGMGAEQLSADISTDEVSRQLTDSEAYLASRIELRDRLREVRRTRSGSVEELVQAERELAAVQQEIDAARSTLSQTQGRVAMSRMTVSYESTAPVGGDFLAPVRGAMGSVGTILGTLLAIAILLAAVGLPLLGAALGLRWAKRRLQGAPAEA</sequence>
<feature type="coiled-coil region" evidence="1">
    <location>
        <begin position="169"/>
        <end position="210"/>
    </location>
</feature>
<comment type="caution">
    <text evidence="4">The sequence shown here is derived from an EMBL/GenBank/DDBJ whole genome shotgun (WGS) entry which is preliminary data.</text>
</comment>
<keyword evidence="2" id="KW-0472">Membrane</keyword>
<dbReference type="PATRIC" id="fig|1581420.6.peg.313"/>
<evidence type="ECO:0000256" key="1">
    <source>
        <dbReference type="SAM" id="Coils"/>
    </source>
</evidence>
<name>A0A0G9N0Y8_9SPHN</name>
<dbReference type="AlphaFoldDB" id="A0A0G9N0Y8"/>
<keyword evidence="2" id="KW-0812">Transmembrane</keyword>
<dbReference type="Pfam" id="PF14257">
    <property type="entry name" value="DUF4349"/>
    <property type="match status" value="1"/>
</dbReference>
<keyword evidence="1" id="KW-0175">Coiled coil</keyword>
<keyword evidence="2" id="KW-1133">Transmembrane helix</keyword>
<feature type="transmembrane region" description="Helical" evidence="2">
    <location>
        <begin position="244"/>
        <end position="269"/>
    </location>
</feature>
<organism evidence="4 5">
    <name type="scientific">Aurantiacibacter luteus</name>
    <dbReference type="NCBI Taxonomy" id="1581420"/>
    <lineage>
        <taxon>Bacteria</taxon>
        <taxon>Pseudomonadati</taxon>
        <taxon>Pseudomonadota</taxon>
        <taxon>Alphaproteobacteria</taxon>
        <taxon>Sphingomonadales</taxon>
        <taxon>Erythrobacteraceae</taxon>
        <taxon>Aurantiacibacter</taxon>
    </lineage>
</organism>
<dbReference type="PROSITE" id="PS51257">
    <property type="entry name" value="PROKAR_LIPOPROTEIN"/>
    <property type="match status" value="1"/>
</dbReference>
<evidence type="ECO:0000256" key="2">
    <source>
        <dbReference type="SAM" id="Phobius"/>
    </source>
</evidence>
<gene>
    <name evidence="4" type="ORF">AAW00_01560</name>
</gene>
<dbReference type="STRING" id="1581420.AAW00_01560"/>
<dbReference type="InterPro" id="IPR025645">
    <property type="entry name" value="DUF4349"/>
</dbReference>
<evidence type="ECO:0000313" key="4">
    <source>
        <dbReference type="EMBL" id="KLE35193.1"/>
    </source>
</evidence>
<reference evidence="4 5" key="1">
    <citation type="submission" date="2015-04" db="EMBL/GenBank/DDBJ databases">
        <title>The draft genome sequence of Erythrobacter luteus KA37.</title>
        <authorList>
            <person name="Zhuang L."/>
            <person name="Liu Y."/>
            <person name="Shao Z."/>
        </authorList>
    </citation>
    <scope>NUCLEOTIDE SEQUENCE [LARGE SCALE GENOMIC DNA]</scope>
    <source>
        <strain evidence="4 5">KA37</strain>
    </source>
</reference>
<feature type="domain" description="DUF4349" evidence="3">
    <location>
        <begin position="70"/>
        <end position="269"/>
    </location>
</feature>
<proteinExistence type="predicted"/>
<accession>A0A0G9N0Y8</accession>
<evidence type="ECO:0000313" key="5">
    <source>
        <dbReference type="Proteomes" id="UP000053464"/>
    </source>
</evidence>
<dbReference type="EMBL" id="LBHB01000001">
    <property type="protein sequence ID" value="KLE35193.1"/>
    <property type="molecule type" value="Genomic_DNA"/>
</dbReference>
<keyword evidence="5" id="KW-1185">Reference proteome</keyword>
<protein>
    <recommendedName>
        <fullName evidence="3">DUF4349 domain-containing protein</fullName>
    </recommendedName>
</protein>
<dbReference type="Proteomes" id="UP000053464">
    <property type="component" value="Unassembled WGS sequence"/>
</dbReference>
<evidence type="ECO:0000259" key="3">
    <source>
        <dbReference type="Pfam" id="PF14257"/>
    </source>
</evidence>